<dbReference type="Pfam" id="PF26030">
    <property type="entry name" value="RUNDC1"/>
    <property type="match status" value="1"/>
</dbReference>
<dbReference type="PROSITE" id="PS50826">
    <property type="entry name" value="RUN"/>
    <property type="match status" value="1"/>
</dbReference>
<feature type="coiled-coil region" evidence="1">
    <location>
        <begin position="180"/>
        <end position="207"/>
    </location>
</feature>
<dbReference type="InterPro" id="IPR037213">
    <property type="entry name" value="Run_dom_sf"/>
</dbReference>
<reference evidence="3" key="1">
    <citation type="journal article" date="2023" name="Mol. Biol. Evol.">
        <title>Third-Generation Sequencing Reveals the Adaptive Role of the Epigenome in Three Deep-Sea Polychaetes.</title>
        <authorList>
            <person name="Perez M."/>
            <person name="Aroh O."/>
            <person name="Sun Y."/>
            <person name="Lan Y."/>
            <person name="Juniper S.K."/>
            <person name="Young C.R."/>
            <person name="Angers B."/>
            <person name="Qian P.Y."/>
        </authorList>
    </citation>
    <scope>NUCLEOTIDE SEQUENCE</scope>
    <source>
        <strain evidence="3">P08H-3</strain>
    </source>
</reference>
<proteinExistence type="predicted"/>
<dbReference type="InterPro" id="IPR058732">
    <property type="entry name" value="RUNDC1_M"/>
</dbReference>
<dbReference type="EMBL" id="JAODUP010000459">
    <property type="protein sequence ID" value="KAK2149252.1"/>
    <property type="molecule type" value="Genomic_DNA"/>
</dbReference>
<evidence type="ECO:0000259" key="2">
    <source>
        <dbReference type="PROSITE" id="PS50826"/>
    </source>
</evidence>
<comment type="caution">
    <text evidence="3">The sequence shown here is derived from an EMBL/GenBank/DDBJ whole genome shotgun (WGS) entry which is preliminary data.</text>
</comment>
<evidence type="ECO:0000256" key="1">
    <source>
        <dbReference type="SAM" id="Coils"/>
    </source>
</evidence>
<gene>
    <name evidence="3" type="ORF">LSH36_459g02024</name>
</gene>
<evidence type="ECO:0000313" key="3">
    <source>
        <dbReference type="EMBL" id="KAK2149252.1"/>
    </source>
</evidence>
<keyword evidence="1" id="KW-0175">Coiled coil</keyword>
<dbReference type="PANTHER" id="PTHR15591:SF19">
    <property type="entry name" value="RUN DOMAIN-CONTAINING PROTEIN 1 ISOFORM X1"/>
    <property type="match status" value="1"/>
</dbReference>
<organism evidence="3 4">
    <name type="scientific">Paralvinella palmiformis</name>
    <dbReference type="NCBI Taxonomy" id="53620"/>
    <lineage>
        <taxon>Eukaryota</taxon>
        <taxon>Metazoa</taxon>
        <taxon>Spiralia</taxon>
        <taxon>Lophotrochozoa</taxon>
        <taxon>Annelida</taxon>
        <taxon>Polychaeta</taxon>
        <taxon>Sedentaria</taxon>
        <taxon>Canalipalpata</taxon>
        <taxon>Terebellida</taxon>
        <taxon>Terebelliformia</taxon>
        <taxon>Alvinellidae</taxon>
        <taxon>Paralvinella</taxon>
    </lineage>
</organism>
<dbReference type="SMART" id="SM00593">
    <property type="entry name" value="RUN"/>
    <property type="match status" value="1"/>
</dbReference>
<dbReference type="InterPro" id="IPR047343">
    <property type="entry name" value="RUSC1_2"/>
</dbReference>
<sequence length="615" mass="69784">MVTVVLPAPDVDCGQPGEDVDITDTVDVVQNNLKQLHINTDPAPVFTIGSSDKKMEEITDESCDSFDEQCDRPAERWAPLGAANVSPPCTGEIGHGDEIARLRELEEEQDMLNTSLLSLTTHFAQVQFRLKQIISAPQEHKEDLLRELEEFAFKGIPDLSQARPASRPAQCDDMTQSDYDAKIEEQRQKQQELIAQLKSQLEDLEQYAYETGEGEVPSSKVMEKQKVVIDQIKNRLGVNDLEHLAKLSPEELRQTVDRAICQIVNPAKVKEKLVEQLKTQIVDLERFIDFLQGEATSPGPLGASRCTCNVHQLNNSALGSERQRTFSESQSKKSLREQTLSVLRQTLTVLQIFAISQFGCGGREFQRNVLKRTEKANHWGDIRAKLEISITHVIDLRKRQEEMVVEESDYTSDSEDSPTILCNQELTTVIRKELAMALKDLLQHGLMEVGQSTSLVPFGCFPSRSRQPTKMMHAWDLFRKYYEMKHGKEYNESPARKLSRSFDLNIVGGKAITVKQTLLTAIEDVLVSHVPLKRSEDSQFKAFICLALNQHRLVSWLRLVLRTSSLIEYYYQPWSYVMKTGFDDALVSLEKLSKLTFNLPVDLAVRPFKNIKDAF</sequence>
<dbReference type="InterPro" id="IPR004012">
    <property type="entry name" value="Run_dom"/>
</dbReference>
<dbReference type="PANTHER" id="PTHR15591">
    <property type="entry name" value="RUN AND SH3 DOMAIN CONTAINING"/>
    <property type="match status" value="1"/>
</dbReference>
<dbReference type="Proteomes" id="UP001208570">
    <property type="component" value="Unassembled WGS sequence"/>
</dbReference>
<protein>
    <recommendedName>
        <fullName evidence="2">RUN domain-containing protein</fullName>
    </recommendedName>
</protein>
<feature type="domain" description="RUN" evidence="2">
    <location>
        <begin position="425"/>
        <end position="604"/>
    </location>
</feature>
<keyword evidence="4" id="KW-1185">Reference proteome</keyword>
<dbReference type="AlphaFoldDB" id="A0AAD9JAL7"/>
<dbReference type="Pfam" id="PF02759">
    <property type="entry name" value="RUN"/>
    <property type="match status" value="1"/>
</dbReference>
<dbReference type="CDD" id="cd17683">
    <property type="entry name" value="RUN_RUNDC1"/>
    <property type="match status" value="1"/>
</dbReference>
<name>A0AAD9JAL7_9ANNE</name>
<dbReference type="SUPFAM" id="SSF140741">
    <property type="entry name" value="RUN domain-like"/>
    <property type="match status" value="1"/>
</dbReference>
<evidence type="ECO:0000313" key="4">
    <source>
        <dbReference type="Proteomes" id="UP001208570"/>
    </source>
</evidence>
<accession>A0AAD9JAL7</accession>
<dbReference type="Gene3D" id="1.20.58.900">
    <property type="match status" value="1"/>
</dbReference>